<dbReference type="Proteomes" id="UP000194139">
    <property type="component" value="Chromosome"/>
</dbReference>
<name>A0A1W6Z5Y6_9BORD</name>
<evidence type="ECO:0000256" key="6">
    <source>
        <dbReference type="SAM" id="Phobius"/>
    </source>
</evidence>
<dbReference type="InterPro" id="IPR037185">
    <property type="entry name" value="EmrE-like"/>
</dbReference>
<feature type="transmembrane region" description="Helical" evidence="6">
    <location>
        <begin position="150"/>
        <end position="170"/>
    </location>
</feature>
<proteinExistence type="inferred from homology"/>
<keyword evidence="5 6" id="KW-0472">Membrane</keyword>
<evidence type="ECO:0000256" key="1">
    <source>
        <dbReference type="ARBA" id="ARBA00004141"/>
    </source>
</evidence>
<protein>
    <submittedName>
        <fullName evidence="8">EamA family transporter</fullName>
    </submittedName>
</protein>
<feature type="transmembrane region" description="Helical" evidence="6">
    <location>
        <begin position="122"/>
        <end position="138"/>
    </location>
</feature>
<feature type="transmembrane region" description="Helical" evidence="6">
    <location>
        <begin position="177"/>
        <end position="197"/>
    </location>
</feature>
<dbReference type="AlphaFoldDB" id="A0A1W6Z5Y6"/>
<feature type="transmembrane region" description="Helical" evidence="6">
    <location>
        <begin position="209"/>
        <end position="228"/>
    </location>
</feature>
<keyword evidence="4 6" id="KW-1133">Transmembrane helix</keyword>
<reference evidence="8 9" key="1">
    <citation type="submission" date="2017-05" db="EMBL/GenBank/DDBJ databases">
        <title>Complete and WGS of Bordetella genogroups.</title>
        <authorList>
            <person name="Spilker T."/>
            <person name="LiPuma J."/>
        </authorList>
    </citation>
    <scope>NUCLEOTIDE SEQUENCE [LARGE SCALE GENOMIC DNA]</scope>
    <source>
        <strain evidence="8 9">AU17164</strain>
    </source>
</reference>
<evidence type="ECO:0000256" key="2">
    <source>
        <dbReference type="ARBA" id="ARBA00007362"/>
    </source>
</evidence>
<dbReference type="GO" id="GO:0016020">
    <property type="term" value="C:membrane"/>
    <property type="evidence" value="ECO:0007669"/>
    <property type="project" value="UniProtKB-SubCell"/>
</dbReference>
<dbReference type="Gene3D" id="1.10.3730.20">
    <property type="match status" value="1"/>
</dbReference>
<evidence type="ECO:0000313" key="9">
    <source>
        <dbReference type="Proteomes" id="UP000194139"/>
    </source>
</evidence>
<sequence>MASGVLPFLLGNALLGTIGVFVDNARADPLTETWFRCAFGLAGMTAWLMLRRQMGYLRFMRATGPWVLTAGSLMVLAWSLFFAALDHLSAGVAIVLCNMQPMWVLLLGALCLKEPIDKRRMVAAWAAMSGLVLAAGIVEHPAGNGDGANYWLAVALCLFAGVCMACVTIIARRLRGLPAGVLAWWQCAIGTLAVWVWPAQQGWPQWGASWGWLAGLGIIHTGLAYTLMYSGMAHLKTDRIALLQFTYPAVALAIDWIFLDQRLSSLQLAGIAAMAAAIWFTERASRRGAGR</sequence>
<feature type="transmembrane region" description="Helical" evidence="6">
    <location>
        <begin position="33"/>
        <end position="50"/>
    </location>
</feature>
<dbReference type="PANTHER" id="PTHR32322:SF2">
    <property type="entry name" value="EAMA DOMAIN-CONTAINING PROTEIN"/>
    <property type="match status" value="1"/>
</dbReference>
<keyword evidence="3 6" id="KW-0812">Transmembrane</keyword>
<evidence type="ECO:0000259" key="7">
    <source>
        <dbReference type="Pfam" id="PF00892"/>
    </source>
</evidence>
<feature type="transmembrane region" description="Helical" evidence="6">
    <location>
        <begin position="240"/>
        <end position="259"/>
    </location>
</feature>
<evidence type="ECO:0000256" key="5">
    <source>
        <dbReference type="ARBA" id="ARBA00023136"/>
    </source>
</evidence>
<feature type="domain" description="EamA" evidence="7">
    <location>
        <begin position="3"/>
        <end position="134"/>
    </location>
</feature>
<comment type="subcellular location">
    <subcellularLocation>
        <location evidence="1">Membrane</location>
        <topology evidence="1">Multi-pass membrane protein</topology>
    </subcellularLocation>
</comment>
<feature type="transmembrane region" description="Helical" evidence="6">
    <location>
        <begin position="90"/>
        <end position="110"/>
    </location>
</feature>
<comment type="similarity">
    <text evidence="2">Belongs to the EamA transporter family.</text>
</comment>
<evidence type="ECO:0000313" key="8">
    <source>
        <dbReference type="EMBL" id="ARP88671.1"/>
    </source>
</evidence>
<evidence type="ECO:0000256" key="3">
    <source>
        <dbReference type="ARBA" id="ARBA00022692"/>
    </source>
</evidence>
<dbReference type="Pfam" id="PF00892">
    <property type="entry name" value="EamA"/>
    <property type="match status" value="2"/>
</dbReference>
<gene>
    <name evidence="8" type="ORF">CAL13_11415</name>
</gene>
<feature type="transmembrane region" description="Helical" evidence="6">
    <location>
        <begin position="265"/>
        <end position="281"/>
    </location>
</feature>
<keyword evidence="9" id="KW-1185">Reference proteome</keyword>
<feature type="domain" description="EamA" evidence="7">
    <location>
        <begin position="152"/>
        <end position="281"/>
    </location>
</feature>
<evidence type="ECO:0000256" key="4">
    <source>
        <dbReference type="ARBA" id="ARBA00022989"/>
    </source>
</evidence>
<dbReference type="PANTHER" id="PTHR32322">
    <property type="entry name" value="INNER MEMBRANE TRANSPORTER"/>
    <property type="match status" value="1"/>
</dbReference>
<accession>A0A1W6Z5Y6</accession>
<organism evidence="8 9">
    <name type="scientific">Bordetella genomosp. 9</name>
    <dbReference type="NCBI Taxonomy" id="1416803"/>
    <lineage>
        <taxon>Bacteria</taxon>
        <taxon>Pseudomonadati</taxon>
        <taxon>Pseudomonadota</taxon>
        <taxon>Betaproteobacteria</taxon>
        <taxon>Burkholderiales</taxon>
        <taxon>Alcaligenaceae</taxon>
        <taxon>Bordetella</taxon>
    </lineage>
</organism>
<dbReference type="InterPro" id="IPR050638">
    <property type="entry name" value="AA-Vitamin_Transporters"/>
</dbReference>
<dbReference type="InterPro" id="IPR000620">
    <property type="entry name" value="EamA_dom"/>
</dbReference>
<dbReference type="EMBL" id="CP021109">
    <property type="protein sequence ID" value="ARP88671.1"/>
    <property type="molecule type" value="Genomic_DNA"/>
</dbReference>
<feature type="transmembrane region" description="Helical" evidence="6">
    <location>
        <begin position="62"/>
        <end position="84"/>
    </location>
</feature>
<dbReference type="SUPFAM" id="SSF103481">
    <property type="entry name" value="Multidrug resistance efflux transporter EmrE"/>
    <property type="match status" value="2"/>
</dbReference>